<dbReference type="EMBL" id="PFPL01000047">
    <property type="protein sequence ID" value="PIZ95692.1"/>
    <property type="molecule type" value="Genomic_DNA"/>
</dbReference>
<protein>
    <submittedName>
        <fullName evidence="1">Uncharacterized protein</fullName>
    </submittedName>
</protein>
<organism evidence="1 2">
    <name type="scientific">Candidatus Magasanikbacteria bacterium CG_4_10_14_0_2_um_filter_33_14</name>
    <dbReference type="NCBI Taxonomy" id="1974636"/>
    <lineage>
        <taxon>Bacteria</taxon>
        <taxon>Candidatus Magasanikiibacteriota</taxon>
    </lineage>
</organism>
<evidence type="ECO:0000313" key="2">
    <source>
        <dbReference type="Proteomes" id="UP000231453"/>
    </source>
</evidence>
<comment type="caution">
    <text evidence="1">The sequence shown here is derived from an EMBL/GenBank/DDBJ whole genome shotgun (WGS) entry which is preliminary data.</text>
</comment>
<proteinExistence type="predicted"/>
<dbReference type="Proteomes" id="UP000231453">
    <property type="component" value="Unassembled WGS sequence"/>
</dbReference>
<name>A0A2M7VA11_9BACT</name>
<sequence length="262" mass="30181">MGEKQGKTPKGFDHIRQEVDPSSVDNFSLQEEAVFRLLEDNPRKWLYLVRDTIQEGHQIPKERMKKLLRAVAKDKTATAAQELYVFLIMQDYADETNLNILWSRILKQPRVASALLISLGKENKLSNEKIIDLLKCIYESDGATANILNFFYNSNIEFLKEIIPIFPPARSERWSNIRSTVIKELRAVGKEDIVELLKEDGKLSLVNRNLEDTQGGLAISDLDQQVTPIEELMQLEQQEADKIEESKPSGFFRRLFTRKSKN</sequence>
<evidence type="ECO:0000313" key="1">
    <source>
        <dbReference type="EMBL" id="PIZ95692.1"/>
    </source>
</evidence>
<accession>A0A2M7VA11</accession>
<dbReference type="AlphaFoldDB" id="A0A2M7VA11"/>
<gene>
    <name evidence="1" type="ORF">COX80_03860</name>
</gene>
<reference evidence="2" key="1">
    <citation type="submission" date="2017-09" db="EMBL/GenBank/DDBJ databases">
        <title>Depth-based differentiation of microbial function through sediment-hosted aquifers and enrichment of novel symbionts in the deep terrestrial subsurface.</title>
        <authorList>
            <person name="Probst A.J."/>
            <person name="Ladd B."/>
            <person name="Jarett J.K."/>
            <person name="Geller-Mcgrath D.E."/>
            <person name="Sieber C.M.K."/>
            <person name="Emerson J.B."/>
            <person name="Anantharaman K."/>
            <person name="Thomas B.C."/>
            <person name="Malmstrom R."/>
            <person name="Stieglmeier M."/>
            <person name="Klingl A."/>
            <person name="Woyke T."/>
            <person name="Ryan C.M."/>
            <person name="Banfield J.F."/>
        </authorList>
    </citation>
    <scope>NUCLEOTIDE SEQUENCE [LARGE SCALE GENOMIC DNA]</scope>
</reference>